<comment type="catalytic activity">
    <reaction evidence="11">
        <text>6-carboxyhexanoyl-[ACP] + L-alanine + H(+) = (8S)-8-amino-7-oxononanoate + holo-[ACP] + CO2</text>
        <dbReference type="Rhea" id="RHEA:42288"/>
        <dbReference type="Rhea" id="RHEA-COMP:9685"/>
        <dbReference type="Rhea" id="RHEA-COMP:9955"/>
        <dbReference type="ChEBI" id="CHEBI:15378"/>
        <dbReference type="ChEBI" id="CHEBI:16526"/>
        <dbReference type="ChEBI" id="CHEBI:57972"/>
        <dbReference type="ChEBI" id="CHEBI:64479"/>
        <dbReference type="ChEBI" id="CHEBI:78846"/>
        <dbReference type="ChEBI" id="CHEBI:149468"/>
        <dbReference type="EC" id="2.3.1.47"/>
    </reaction>
</comment>
<comment type="subunit">
    <text evidence="4">Homodimer.</text>
</comment>
<dbReference type="EC" id="2.3.1.47" evidence="5"/>
<dbReference type="PANTHER" id="PTHR13693">
    <property type="entry name" value="CLASS II AMINOTRANSFERASE/8-AMINO-7-OXONONANOATE SYNTHASE"/>
    <property type="match status" value="1"/>
</dbReference>
<organism evidence="14 15">
    <name type="scientific">Nocardioides taihuensis</name>
    <dbReference type="NCBI Taxonomy" id="1835606"/>
    <lineage>
        <taxon>Bacteria</taxon>
        <taxon>Bacillati</taxon>
        <taxon>Actinomycetota</taxon>
        <taxon>Actinomycetes</taxon>
        <taxon>Propionibacteriales</taxon>
        <taxon>Nocardioidaceae</taxon>
        <taxon>Nocardioides</taxon>
    </lineage>
</organism>
<dbReference type="Proteomes" id="UP001596087">
    <property type="component" value="Unassembled WGS sequence"/>
</dbReference>
<dbReference type="PROSITE" id="PS00599">
    <property type="entry name" value="AA_TRANSFER_CLASS_2"/>
    <property type="match status" value="1"/>
</dbReference>
<keyword evidence="8 12" id="KW-0663">Pyridoxal phosphate</keyword>
<evidence type="ECO:0000256" key="7">
    <source>
        <dbReference type="ARBA" id="ARBA00022756"/>
    </source>
</evidence>
<dbReference type="InterPro" id="IPR004839">
    <property type="entry name" value="Aminotransferase_I/II_large"/>
</dbReference>
<evidence type="ECO:0000256" key="3">
    <source>
        <dbReference type="ARBA" id="ARBA00010008"/>
    </source>
</evidence>
<gene>
    <name evidence="14" type="ORF">ACFPGP_21080</name>
</gene>
<evidence type="ECO:0000256" key="6">
    <source>
        <dbReference type="ARBA" id="ARBA00022679"/>
    </source>
</evidence>
<comment type="pathway">
    <text evidence="2">Cofactor biosynthesis; biotin biosynthesis.</text>
</comment>
<proteinExistence type="inferred from homology"/>
<comment type="caution">
    <text evidence="14">The sequence shown here is derived from an EMBL/GenBank/DDBJ whole genome shotgun (WGS) entry which is preliminary data.</text>
</comment>
<evidence type="ECO:0000256" key="9">
    <source>
        <dbReference type="ARBA" id="ARBA00032610"/>
    </source>
</evidence>
<dbReference type="InterPro" id="IPR015424">
    <property type="entry name" value="PyrdxlP-dep_Trfase"/>
</dbReference>
<accession>A0ABW0BP63</accession>
<dbReference type="EMBL" id="JBHSKD010000027">
    <property type="protein sequence ID" value="MFC5179189.1"/>
    <property type="molecule type" value="Genomic_DNA"/>
</dbReference>
<dbReference type="Gene3D" id="3.90.1150.10">
    <property type="entry name" value="Aspartate Aminotransferase, domain 1"/>
    <property type="match status" value="1"/>
</dbReference>
<evidence type="ECO:0000256" key="11">
    <source>
        <dbReference type="ARBA" id="ARBA00047715"/>
    </source>
</evidence>
<protein>
    <recommendedName>
        <fullName evidence="5">8-amino-7-oxononanoate synthase</fullName>
        <ecNumber evidence="5">2.3.1.47</ecNumber>
    </recommendedName>
    <alternativeName>
        <fullName evidence="9">7-keto-8-amino-pelargonic acid synthase</fullName>
    </alternativeName>
    <alternativeName>
        <fullName evidence="10">8-amino-7-ketopelargonate synthase</fullName>
    </alternativeName>
</protein>
<evidence type="ECO:0000256" key="2">
    <source>
        <dbReference type="ARBA" id="ARBA00004746"/>
    </source>
</evidence>
<dbReference type="InterPro" id="IPR050087">
    <property type="entry name" value="AON_synthase_class-II"/>
</dbReference>
<dbReference type="RefSeq" id="WP_378593117.1">
    <property type="nucleotide sequence ID" value="NZ_JBHSKD010000027.1"/>
</dbReference>
<evidence type="ECO:0000256" key="1">
    <source>
        <dbReference type="ARBA" id="ARBA00001933"/>
    </source>
</evidence>
<dbReference type="PANTHER" id="PTHR13693:SF100">
    <property type="entry name" value="8-AMINO-7-OXONONANOATE SYNTHASE"/>
    <property type="match status" value="1"/>
</dbReference>
<keyword evidence="6 14" id="KW-0808">Transferase</keyword>
<dbReference type="SUPFAM" id="SSF53383">
    <property type="entry name" value="PLP-dependent transferases"/>
    <property type="match status" value="1"/>
</dbReference>
<dbReference type="InterPro" id="IPR001917">
    <property type="entry name" value="Aminotrans_II_pyridoxalP_BS"/>
</dbReference>
<name>A0ABW0BP63_9ACTN</name>
<comment type="similarity">
    <text evidence="3">Belongs to the class-II pyridoxal-phosphate-dependent aminotransferase family. BioF subfamily.</text>
</comment>
<reference evidence="15" key="1">
    <citation type="journal article" date="2019" name="Int. J. Syst. Evol. Microbiol.">
        <title>The Global Catalogue of Microorganisms (GCM) 10K type strain sequencing project: providing services to taxonomists for standard genome sequencing and annotation.</title>
        <authorList>
            <consortium name="The Broad Institute Genomics Platform"/>
            <consortium name="The Broad Institute Genome Sequencing Center for Infectious Disease"/>
            <person name="Wu L."/>
            <person name="Ma J."/>
        </authorList>
    </citation>
    <scope>NUCLEOTIDE SEQUENCE [LARGE SCALE GENOMIC DNA]</scope>
    <source>
        <strain evidence="15">DFY41</strain>
    </source>
</reference>
<dbReference type="InterPro" id="IPR015422">
    <property type="entry name" value="PyrdxlP-dep_Trfase_small"/>
</dbReference>
<evidence type="ECO:0000256" key="10">
    <source>
        <dbReference type="ARBA" id="ARBA00033381"/>
    </source>
</evidence>
<sequence>MAASGGSSWPEWLAAQAAERAAAGLQRSLRPRPADDDLLDLAGNDYLGLGRHPEVVAAAAAAARTWGAGAGASRLVTGTLALHDELETALADLTGRPAALVTSTGYQANLAVVTALAGRDALVVSDAHVHASLVDAARLSRAEVAVVPHADVAAVSAALAGADGRRAMVLTESVFSVLGDAAPLLELAGVCASYGALLVVDEAHGLGVAGTDGRGLVHQEGLAQQEHVVVTATLSKALGAQGGAVLGSPAVVEHLVNRARPFIFDTGLAPAAAGGALAAIEVLRREPALPALVHDRITALAGALGVEVPAGAVLSVPMPSPQAALAAQAAAREEGVLVGCFRPPSVPDGVSRLRVTATAGLGDADWARAAGVVGQVAKELGAGSPGPGEQGAR</sequence>
<keyword evidence="7" id="KW-0093">Biotin biosynthesis</keyword>
<evidence type="ECO:0000259" key="13">
    <source>
        <dbReference type="Pfam" id="PF00155"/>
    </source>
</evidence>
<comment type="cofactor">
    <cofactor evidence="1 12">
        <name>pyridoxal 5'-phosphate</name>
        <dbReference type="ChEBI" id="CHEBI:597326"/>
    </cofactor>
</comment>
<keyword evidence="14" id="KW-0012">Acyltransferase</keyword>
<evidence type="ECO:0000256" key="12">
    <source>
        <dbReference type="RuleBase" id="RU003693"/>
    </source>
</evidence>
<dbReference type="GO" id="GO:0008710">
    <property type="term" value="F:8-amino-7-oxononanoate synthase activity"/>
    <property type="evidence" value="ECO:0007669"/>
    <property type="project" value="UniProtKB-EC"/>
</dbReference>
<dbReference type="Pfam" id="PF00155">
    <property type="entry name" value="Aminotran_1_2"/>
    <property type="match status" value="1"/>
</dbReference>
<evidence type="ECO:0000256" key="4">
    <source>
        <dbReference type="ARBA" id="ARBA00011738"/>
    </source>
</evidence>
<evidence type="ECO:0000256" key="8">
    <source>
        <dbReference type="ARBA" id="ARBA00022898"/>
    </source>
</evidence>
<keyword evidence="15" id="KW-1185">Reference proteome</keyword>
<feature type="domain" description="Aminotransferase class I/classII large" evidence="13">
    <location>
        <begin position="37"/>
        <end position="371"/>
    </location>
</feature>
<evidence type="ECO:0000313" key="14">
    <source>
        <dbReference type="EMBL" id="MFC5179189.1"/>
    </source>
</evidence>
<dbReference type="InterPro" id="IPR015421">
    <property type="entry name" value="PyrdxlP-dep_Trfase_major"/>
</dbReference>
<dbReference type="Gene3D" id="3.40.640.10">
    <property type="entry name" value="Type I PLP-dependent aspartate aminotransferase-like (Major domain)"/>
    <property type="match status" value="1"/>
</dbReference>
<evidence type="ECO:0000256" key="5">
    <source>
        <dbReference type="ARBA" id="ARBA00013187"/>
    </source>
</evidence>
<evidence type="ECO:0000313" key="15">
    <source>
        <dbReference type="Proteomes" id="UP001596087"/>
    </source>
</evidence>